<dbReference type="EMBL" id="SRLO01000100">
    <property type="protein sequence ID" value="TNN75715.1"/>
    <property type="molecule type" value="Genomic_DNA"/>
</dbReference>
<dbReference type="AlphaFoldDB" id="A0A4Z2IDT2"/>
<accession>A0A4Z2IDT2</accession>
<dbReference type="Proteomes" id="UP000314294">
    <property type="component" value="Unassembled WGS sequence"/>
</dbReference>
<sequence>MLPFQALPLGAPRLLAALLKSFVVRHSLGQLGFSETDQLLQRLHLLTKLLCSVKMEAAVAILSGVLPSLPLLPRVLISSSSLLMLSALHGEPA</sequence>
<gene>
    <name evidence="1" type="ORF">EYF80_014078</name>
</gene>
<name>A0A4Z2IDT2_9TELE</name>
<protein>
    <submittedName>
        <fullName evidence="1">Uncharacterized protein</fullName>
    </submittedName>
</protein>
<evidence type="ECO:0000313" key="1">
    <source>
        <dbReference type="EMBL" id="TNN75715.1"/>
    </source>
</evidence>
<evidence type="ECO:0000313" key="2">
    <source>
        <dbReference type="Proteomes" id="UP000314294"/>
    </source>
</evidence>
<reference evidence="1 2" key="1">
    <citation type="submission" date="2019-03" db="EMBL/GenBank/DDBJ databases">
        <title>First draft genome of Liparis tanakae, snailfish: a comprehensive survey of snailfish specific genes.</title>
        <authorList>
            <person name="Kim W."/>
            <person name="Song I."/>
            <person name="Jeong J.-H."/>
            <person name="Kim D."/>
            <person name="Kim S."/>
            <person name="Ryu S."/>
            <person name="Song J.Y."/>
            <person name="Lee S.K."/>
        </authorList>
    </citation>
    <scope>NUCLEOTIDE SEQUENCE [LARGE SCALE GENOMIC DNA]</scope>
    <source>
        <tissue evidence="1">Muscle</tissue>
    </source>
</reference>
<organism evidence="1 2">
    <name type="scientific">Liparis tanakae</name>
    <name type="common">Tanaka's snailfish</name>
    <dbReference type="NCBI Taxonomy" id="230148"/>
    <lineage>
        <taxon>Eukaryota</taxon>
        <taxon>Metazoa</taxon>
        <taxon>Chordata</taxon>
        <taxon>Craniata</taxon>
        <taxon>Vertebrata</taxon>
        <taxon>Euteleostomi</taxon>
        <taxon>Actinopterygii</taxon>
        <taxon>Neopterygii</taxon>
        <taxon>Teleostei</taxon>
        <taxon>Neoteleostei</taxon>
        <taxon>Acanthomorphata</taxon>
        <taxon>Eupercaria</taxon>
        <taxon>Perciformes</taxon>
        <taxon>Cottioidei</taxon>
        <taxon>Cottales</taxon>
        <taxon>Liparidae</taxon>
        <taxon>Liparis</taxon>
    </lineage>
</organism>
<keyword evidence="2" id="KW-1185">Reference proteome</keyword>
<proteinExistence type="predicted"/>
<comment type="caution">
    <text evidence="1">The sequence shown here is derived from an EMBL/GenBank/DDBJ whole genome shotgun (WGS) entry which is preliminary data.</text>
</comment>